<dbReference type="SUPFAM" id="SSF48576">
    <property type="entry name" value="Terpenoid synthases"/>
    <property type="match status" value="1"/>
</dbReference>
<evidence type="ECO:0000313" key="8">
    <source>
        <dbReference type="EMBL" id="KAF2838102.1"/>
    </source>
</evidence>
<keyword evidence="3" id="KW-0809">Transit peptide</keyword>
<dbReference type="InterPro" id="IPR002060">
    <property type="entry name" value="Squ/phyt_synthse"/>
</dbReference>
<feature type="compositionally biased region" description="Polar residues" evidence="7">
    <location>
        <begin position="26"/>
        <end position="35"/>
    </location>
</feature>
<reference evidence="8" key="1">
    <citation type="journal article" date="2020" name="Stud. Mycol.">
        <title>101 Dothideomycetes genomes: a test case for predicting lifestyles and emergence of pathogens.</title>
        <authorList>
            <person name="Haridas S."/>
            <person name="Albert R."/>
            <person name="Binder M."/>
            <person name="Bloem J."/>
            <person name="Labutti K."/>
            <person name="Salamov A."/>
            <person name="Andreopoulos B."/>
            <person name="Baker S."/>
            <person name="Barry K."/>
            <person name="Bills G."/>
            <person name="Bluhm B."/>
            <person name="Cannon C."/>
            <person name="Castanera R."/>
            <person name="Culley D."/>
            <person name="Daum C."/>
            <person name="Ezra D."/>
            <person name="Gonzalez J."/>
            <person name="Henrissat B."/>
            <person name="Kuo A."/>
            <person name="Liang C."/>
            <person name="Lipzen A."/>
            <person name="Lutzoni F."/>
            <person name="Magnuson J."/>
            <person name="Mondo S."/>
            <person name="Nolan M."/>
            <person name="Ohm R."/>
            <person name="Pangilinan J."/>
            <person name="Park H.-J."/>
            <person name="Ramirez L."/>
            <person name="Alfaro M."/>
            <person name="Sun H."/>
            <person name="Tritt A."/>
            <person name="Yoshinaga Y."/>
            <person name="Zwiers L.-H."/>
            <person name="Turgeon B."/>
            <person name="Goodwin S."/>
            <person name="Spatafora J."/>
            <person name="Crous P."/>
            <person name="Grigoriev I."/>
        </authorList>
    </citation>
    <scope>NUCLEOTIDE SEQUENCE</scope>
    <source>
        <strain evidence="8">CBS 101060</strain>
    </source>
</reference>
<protein>
    <recommendedName>
        <fullName evidence="10">Squalene/phytoene synthase</fullName>
    </recommendedName>
</protein>
<keyword evidence="4" id="KW-0496">Mitochondrion</keyword>
<dbReference type="GO" id="GO:0005743">
    <property type="term" value="C:mitochondrial inner membrane"/>
    <property type="evidence" value="ECO:0007669"/>
    <property type="project" value="UniProtKB-SubCell"/>
</dbReference>
<dbReference type="GO" id="GO:0032981">
    <property type="term" value="P:mitochondrial respiratory chain complex I assembly"/>
    <property type="evidence" value="ECO:0007669"/>
    <property type="project" value="TreeGrafter"/>
</dbReference>
<dbReference type="PANTHER" id="PTHR21181:SF13">
    <property type="entry name" value="NADH DEHYDROGENASE (UBIQUINONE) COMPLEX I, ASSEMBLY FACTOR 6"/>
    <property type="match status" value="1"/>
</dbReference>
<name>A0A9P4SA62_9PEZI</name>
<dbReference type="Pfam" id="PF00494">
    <property type="entry name" value="SQS_PSY"/>
    <property type="match status" value="2"/>
</dbReference>
<evidence type="ECO:0000256" key="7">
    <source>
        <dbReference type="SAM" id="MobiDB-lite"/>
    </source>
</evidence>
<evidence type="ECO:0000256" key="2">
    <source>
        <dbReference type="ARBA" id="ARBA00022792"/>
    </source>
</evidence>
<evidence type="ECO:0000313" key="9">
    <source>
        <dbReference type="Proteomes" id="UP000799429"/>
    </source>
</evidence>
<organism evidence="8 9">
    <name type="scientific">Patellaria atrata CBS 101060</name>
    <dbReference type="NCBI Taxonomy" id="1346257"/>
    <lineage>
        <taxon>Eukaryota</taxon>
        <taxon>Fungi</taxon>
        <taxon>Dikarya</taxon>
        <taxon>Ascomycota</taxon>
        <taxon>Pezizomycotina</taxon>
        <taxon>Dothideomycetes</taxon>
        <taxon>Dothideomycetes incertae sedis</taxon>
        <taxon>Patellariales</taxon>
        <taxon>Patellariaceae</taxon>
        <taxon>Patellaria</taxon>
    </lineage>
</organism>
<dbReference type="Gene3D" id="1.10.600.10">
    <property type="entry name" value="Farnesyl Diphosphate Synthase"/>
    <property type="match status" value="1"/>
</dbReference>
<gene>
    <name evidence="8" type="ORF">M501DRAFT_992973</name>
</gene>
<proteinExistence type="inferred from homology"/>
<dbReference type="InterPro" id="IPR008949">
    <property type="entry name" value="Isoprenoid_synthase_dom_sf"/>
</dbReference>
<evidence type="ECO:0000256" key="3">
    <source>
        <dbReference type="ARBA" id="ARBA00022946"/>
    </source>
</evidence>
<dbReference type="EMBL" id="MU006097">
    <property type="protein sequence ID" value="KAF2838102.1"/>
    <property type="molecule type" value="Genomic_DNA"/>
</dbReference>
<evidence type="ECO:0000256" key="4">
    <source>
        <dbReference type="ARBA" id="ARBA00023128"/>
    </source>
</evidence>
<comment type="caution">
    <text evidence="8">The sequence shown here is derived from an EMBL/GenBank/DDBJ whole genome shotgun (WGS) entry which is preliminary data.</text>
</comment>
<keyword evidence="2" id="KW-0999">Mitochondrion inner membrane</keyword>
<evidence type="ECO:0008006" key="10">
    <source>
        <dbReference type="Google" id="ProtNLM"/>
    </source>
</evidence>
<keyword evidence="5" id="KW-0472">Membrane</keyword>
<evidence type="ECO:0000256" key="5">
    <source>
        <dbReference type="ARBA" id="ARBA00023136"/>
    </source>
</evidence>
<dbReference type="AlphaFoldDB" id="A0A9P4SA62"/>
<dbReference type="OrthoDB" id="270318at2759"/>
<evidence type="ECO:0000256" key="1">
    <source>
        <dbReference type="ARBA" id="ARBA00004273"/>
    </source>
</evidence>
<feature type="region of interest" description="Disordered" evidence="7">
    <location>
        <begin position="24"/>
        <end position="45"/>
    </location>
</feature>
<accession>A0A9P4SA62</accession>
<evidence type="ECO:0000256" key="6">
    <source>
        <dbReference type="ARBA" id="ARBA00038273"/>
    </source>
</evidence>
<dbReference type="PANTHER" id="PTHR21181">
    <property type="match status" value="1"/>
</dbReference>
<comment type="subcellular location">
    <subcellularLocation>
        <location evidence="1">Mitochondrion inner membrane</location>
    </subcellularLocation>
</comment>
<comment type="similarity">
    <text evidence="6">Belongs to the NDUFAF6 family.</text>
</comment>
<dbReference type="Proteomes" id="UP000799429">
    <property type="component" value="Unassembled WGS sequence"/>
</dbReference>
<sequence>MNISTPLRRIAHHHTRTTALLHPHSWSFSTSPTRNETNKDPPSPLQNISDAEIQSAQSYCLTLLRHHDSPSYLLQTFIPSSSRQAYIALRALNIDIARIADTTSAPAVASLRYQFWRDSISSSLSGKPPKEPVAILLAAAAANLRTRNPSGGGWSKLWLHRMINEREKRFGGRPFVDLKDLEGYAENTYSTLLYLTLAALPMHSVIADHVASHIGKAAGIVASLRGLPLLAFPRPANHHSLNRDGLGGVAGVGGSQRQGIVNLPLDVMASACVREEDVLRQGPSASGLRDAVFEVATRANDHLITAREMIKNLRAGRNVGHEFEHSGEQGYDLTPEETAREGEWSDVERAWGVYMQAVPTQLWLDRLEKSDFDVFNEALRRSDWRLPWNAYWAFRRKNI</sequence>
<keyword evidence="9" id="KW-1185">Reference proteome</keyword>